<protein>
    <submittedName>
        <fullName evidence="4">dTDP-4-amino-4,6-dideoxygalactose transaminase</fullName>
    </submittedName>
</protein>
<dbReference type="Pfam" id="PF01041">
    <property type="entry name" value="DegT_DnrJ_EryC1"/>
    <property type="match status" value="1"/>
</dbReference>
<evidence type="ECO:0000256" key="2">
    <source>
        <dbReference type="PIRSR" id="PIRSR000390-2"/>
    </source>
</evidence>
<dbReference type="RefSeq" id="WP_090329527.1">
    <property type="nucleotide sequence ID" value="NZ_FNSL01000001.1"/>
</dbReference>
<dbReference type="InterPro" id="IPR015421">
    <property type="entry name" value="PyrdxlP-dep_Trfase_major"/>
</dbReference>
<dbReference type="PANTHER" id="PTHR30244">
    <property type="entry name" value="TRANSAMINASE"/>
    <property type="match status" value="1"/>
</dbReference>
<keyword evidence="5" id="KW-1185">Reference proteome</keyword>
<dbReference type="EMBL" id="FNSL01000001">
    <property type="protein sequence ID" value="SEB83017.1"/>
    <property type="molecule type" value="Genomic_DNA"/>
</dbReference>
<dbReference type="InterPro" id="IPR015424">
    <property type="entry name" value="PyrdxlP-dep_Trfase"/>
</dbReference>
<sequence>MKIPLAVPNLSGNEAAYLQDCIDSTFVSSVGAYVDKFERAIADVSGTEGAVVVSSGTVALQMALQGLGIGEGDLVIIPTLTFIATANAVRHTGAQVWIADVEPSTWTIDLELVREAILKETDWTEYGRRHRATGRLLRAIMPVMVMGASIDFEKVTGLAREFGLKVVVDAAAALGARVANDAPLGSADVDALCYSFNGNKIVTSGGGGAIVSRDLNYLDRVRHLTTTGRVGANYDHDILAYNHRMTNMQAAVGVAQLERLDAFLSRKREVHEVYASMAERFRCLEPFPVASTGRSIRWLSGVYYTGANLGLCDAFRSHMNEAGIDLRKFWKPIHLQLPYQSSPATRMPVADDLWLRIFPLPCSTHITDEQIAAVVSSAESFWKANDA</sequence>
<dbReference type="PANTHER" id="PTHR30244:SF30">
    <property type="entry name" value="BLR5990 PROTEIN"/>
    <property type="match status" value="1"/>
</dbReference>
<evidence type="ECO:0000313" key="4">
    <source>
        <dbReference type="EMBL" id="SEB83017.1"/>
    </source>
</evidence>
<accession>A0A1H4MJG6</accession>
<dbReference type="PIRSF" id="PIRSF000390">
    <property type="entry name" value="PLP_StrS"/>
    <property type="match status" value="1"/>
</dbReference>
<evidence type="ECO:0000256" key="1">
    <source>
        <dbReference type="PIRSR" id="PIRSR000390-1"/>
    </source>
</evidence>
<gene>
    <name evidence="4" type="ORF">SAMN05216452_3342</name>
</gene>
<reference evidence="5" key="1">
    <citation type="submission" date="2016-10" db="EMBL/GenBank/DDBJ databases">
        <authorList>
            <person name="Varghese N."/>
            <person name="Submissions S."/>
        </authorList>
    </citation>
    <scope>NUCLEOTIDE SEQUENCE [LARGE SCALE GENOMIC DNA]</scope>
    <source>
        <strain evidence="5">ES.061</strain>
    </source>
</reference>
<evidence type="ECO:0000256" key="3">
    <source>
        <dbReference type="RuleBase" id="RU004508"/>
    </source>
</evidence>
<dbReference type="InterPro" id="IPR000653">
    <property type="entry name" value="DegT/StrS_aminotransferase"/>
</dbReference>
<dbReference type="GO" id="GO:0008483">
    <property type="term" value="F:transaminase activity"/>
    <property type="evidence" value="ECO:0007669"/>
    <property type="project" value="TreeGrafter"/>
</dbReference>
<organism evidence="4 5">
    <name type="scientific">Nitratireductor aquibiodomus</name>
    <dbReference type="NCBI Taxonomy" id="204799"/>
    <lineage>
        <taxon>Bacteria</taxon>
        <taxon>Pseudomonadati</taxon>
        <taxon>Pseudomonadota</taxon>
        <taxon>Alphaproteobacteria</taxon>
        <taxon>Hyphomicrobiales</taxon>
        <taxon>Phyllobacteriaceae</taxon>
        <taxon>Nitratireductor</taxon>
    </lineage>
</organism>
<comment type="similarity">
    <text evidence="3">Belongs to the DegT/DnrJ/EryC1 family.</text>
</comment>
<name>A0A1H4MJG6_9HYPH</name>
<feature type="active site" description="Proton acceptor" evidence="1">
    <location>
        <position position="200"/>
    </location>
</feature>
<dbReference type="AlphaFoldDB" id="A0A1H4MJG6"/>
<keyword evidence="2 3" id="KW-0663">Pyridoxal phosphate</keyword>
<feature type="modified residue" description="N6-(pyridoxal phosphate)lysine" evidence="2">
    <location>
        <position position="200"/>
    </location>
</feature>
<evidence type="ECO:0000313" key="5">
    <source>
        <dbReference type="Proteomes" id="UP000199064"/>
    </source>
</evidence>
<dbReference type="CDD" id="cd00616">
    <property type="entry name" value="AHBA_syn"/>
    <property type="match status" value="1"/>
</dbReference>
<dbReference type="GO" id="GO:0000271">
    <property type="term" value="P:polysaccharide biosynthetic process"/>
    <property type="evidence" value="ECO:0007669"/>
    <property type="project" value="TreeGrafter"/>
</dbReference>
<dbReference type="Gene3D" id="3.40.640.10">
    <property type="entry name" value="Type I PLP-dependent aspartate aminotransferase-like (Major domain)"/>
    <property type="match status" value="1"/>
</dbReference>
<dbReference type="GO" id="GO:0030170">
    <property type="term" value="F:pyridoxal phosphate binding"/>
    <property type="evidence" value="ECO:0007669"/>
    <property type="project" value="TreeGrafter"/>
</dbReference>
<dbReference type="Proteomes" id="UP000199064">
    <property type="component" value="Unassembled WGS sequence"/>
</dbReference>
<proteinExistence type="inferred from homology"/>
<dbReference type="SUPFAM" id="SSF53383">
    <property type="entry name" value="PLP-dependent transferases"/>
    <property type="match status" value="1"/>
</dbReference>